<dbReference type="AlphaFoldDB" id="A0A6J5XY01"/>
<sequence>MPQLRIPSHEASTRSTDFASPAELLSKLSIFGFSLLSPKDQQDKIEQISNKLAAEDVNVGSLAAAAAGETKEDVRRKAFEMLFNKAPVVKRVDLFKEFTKKIFFERRLCEVILLSRQLGSNEQQEEIDEIKQSCYAEFYLGLSIIWFKARCASDPRNLIQVVVGKAGVDDHIFEKLVNETEEDFKLRRFTESKSSYFSLLTSSLPFEGEPHSLEFFKMSTPDLRGPRGATATQGGGQGAITQGGQGTSEQ</sequence>
<dbReference type="Proteomes" id="UP000507222">
    <property type="component" value="Unassembled WGS sequence"/>
</dbReference>
<protein>
    <submittedName>
        <fullName evidence="3">Uncharacterized protein</fullName>
    </submittedName>
</protein>
<feature type="compositionally biased region" description="Gly residues" evidence="1">
    <location>
        <begin position="233"/>
        <end position="250"/>
    </location>
</feature>
<reference evidence="5" key="1">
    <citation type="journal article" date="2020" name="Genome Biol.">
        <title>Gamete binning: chromosome-level and haplotype-resolved genome assembly enabled by high-throughput single-cell sequencing of gamete genomes.</title>
        <authorList>
            <person name="Campoy J.A."/>
            <person name="Sun H."/>
            <person name="Goel M."/>
            <person name="Jiao W.-B."/>
            <person name="Folz-Donahue K."/>
            <person name="Wang N."/>
            <person name="Rubio M."/>
            <person name="Liu C."/>
            <person name="Kukat C."/>
            <person name="Ruiz D."/>
            <person name="Huettel B."/>
            <person name="Schneeberger K."/>
        </authorList>
    </citation>
    <scope>NUCLEOTIDE SEQUENCE [LARGE SCALE GENOMIC DNA]</scope>
    <source>
        <strain evidence="5">cv. Rojo Pasion</strain>
    </source>
</reference>
<keyword evidence="5" id="KW-1185">Reference proteome</keyword>
<evidence type="ECO:0000313" key="5">
    <source>
        <dbReference type="Proteomes" id="UP000507245"/>
    </source>
</evidence>
<dbReference type="EMBL" id="CAEKKB010000007">
    <property type="protein sequence ID" value="CAB4317142.1"/>
    <property type="molecule type" value="Genomic_DNA"/>
</dbReference>
<name>A0A6J5XY01_PRUAR</name>
<feature type="region of interest" description="Disordered" evidence="1">
    <location>
        <begin position="221"/>
        <end position="250"/>
    </location>
</feature>
<evidence type="ECO:0000313" key="2">
    <source>
        <dbReference type="EMBL" id="CAB4286773.1"/>
    </source>
</evidence>
<gene>
    <name evidence="2" type="ORF">CURHAP_LOCUS44470</name>
    <name evidence="3" type="ORF">ORAREDHAP_LOCUS43833</name>
</gene>
<dbReference type="Proteomes" id="UP000507245">
    <property type="component" value="Unassembled WGS sequence"/>
</dbReference>
<proteinExistence type="predicted"/>
<accession>A0A6J5XY01</accession>
<dbReference type="EMBL" id="CAEKDK010000007">
    <property type="protein sequence ID" value="CAB4286773.1"/>
    <property type="molecule type" value="Genomic_DNA"/>
</dbReference>
<reference evidence="3 4" key="2">
    <citation type="submission" date="2020-05" db="EMBL/GenBank/DDBJ databases">
        <authorList>
            <person name="Campoy J."/>
            <person name="Schneeberger K."/>
            <person name="Spophaly S."/>
        </authorList>
    </citation>
    <scope>NUCLEOTIDE SEQUENCE [LARGE SCALE GENOMIC DNA]</scope>
    <source>
        <strain evidence="3">PruArmRojPasFocal</strain>
    </source>
</reference>
<evidence type="ECO:0000313" key="4">
    <source>
        <dbReference type="Proteomes" id="UP000507222"/>
    </source>
</evidence>
<evidence type="ECO:0000313" key="3">
    <source>
        <dbReference type="EMBL" id="CAB4317142.1"/>
    </source>
</evidence>
<organism evidence="3 5">
    <name type="scientific">Prunus armeniaca</name>
    <name type="common">Apricot</name>
    <name type="synonym">Armeniaca vulgaris</name>
    <dbReference type="NCBI Taxonomy" id="36596"/>
    <lineage>
        <taxon>Eukaryota</taxon>
        <taxon>Viridiplantae</taxon>
        <taxon>Streptophyta</taxon>
        <taxon>Embryophyta</taxon>
        <taxon>Tracheophyta</taxon>
        <taxon>Spermatophyta</taxon>
        <taxon>Magnoliopsida</taxon>
        <taxon>eudicotyledons</taxon>
        <taxon>Gunneridae</taxon>
        <taxon>Pentapetalae</taxon>
        <taxon>rosids</taxon>
        <taxon>fabids</taxon>
        <taxon>Rosales</taxon>
        <taxon>Rosaceae</taxon>
        <taxon>Amygdaloideae</taxon>
        <taxon>Amygdaleae</taxon>
        <taxon>Prunus</taxon>
    </lineage>
</organism>
<dbReference type="OrthoDB" id="1152483at2759"/>
<evidence type="ECO:0000256" key="1">
    <source>
        <dbReference type="SAM" id="MobiDB-lite"/>
    </source>
</evidence>